<evidence type="ECO:0000259" key="1">
    <source>
        <dbReference type="Pfam" id="PF06722"/>
    </source>
</evidence>
<evidence type="ECO:0000313" key="2">
    <source>
        <dbReference type="EMBL" id="CCH79855.1"/>
    </source>
</evidence>
<dbReference type="FunFam" id="3.40.50.2000:FF:000009">
    <property type="entry name" value="Sterol 3-beta-glucosyltransferase UGT80A2"/>
    <property type="match status" value="1"/>
</dbReference>
<dbReference type="PANTHER" id="PTHR48050:SF13">
    <property type="entry name" value="STEROL 3-BETA-GLUCOSYLTRANSFERASE UGT80A2"/>
    <property type="match status" value="1"/>
</dbReference>
<dbReference type="EMBL" id="CAJB01000393">
    <property type="protein sequence ID" value="CCH79855.1"/>
    <property type="molecule type" value="Genomic_DNA"/>
</dbReference>
<organism evidence="2 3">
    <name type="scientific">Nostocoides japonicum T1-X7</name>
    <dbReference type="NCBI Taxonomy" id="1194083"/>
    <lineage>
        <taxon>Bacteria</taxon>
        <taxon>Bacillati</taxon>
        <taxon>Actinomycetota</taxon>
        <taxon>Actinomycetes</taxon>
        <taxon>Micrococcales</taxon>
        <taxon>Intrasporangiaceae</taxon>
        <taxon>Nostocoides</taxon>
    </lineage>
</organism>
<dbReference type="Proteomes" id="UP000035721">
    <property type="component" value="Unassembled WGS sequence"/>
</dbReference>
<dbReference type="InterPro" id="IPR010610">
    <property type="entry name" value="EryCIII-like_C"/>
</dbReference>
<name>A0A077M729_9MICO</name>
<comment type="caution">
    <text evidence="2">The sequence shown here is derived from an EMBL/GenBank/DDBJ whole genome shotgun (WGS) entry which is preliminary data.</text>
</comment>
<evidence type="ECO:0000313" key="3">
    <source>
        <dbReference type="Proteomes" id="UP000035721"/>
    </source>
</evidence>
<keyword evidence="2" id="KW-0808">Transferase</keyword>
<accession>A0A077M729</accession>
<dbReference type="PANTHER" id="PTHR48050">
    <property type="entry name" value="STEROL 3-BETA-GLUCOSYLTRANSFERASE"/>
    <property type="match status" value="1"/>
</dbReference>
<feature type="domain" description="Erythromycin biosynthesis protein CIII-like C-terminal" evidence="1">
    <location>
        <begin position="293"/>
        <end position="389"/>
    </location>
</feature>
<dbReference type="GO" id="GO:0008194">
    <property type="term" value="F:UDP-glycosyltransferase activity"/>
    <property type="evidence" value="ECO:0007669"/>
    <property type="project" value="InterPro"/>
</dbReference>
<reference evidence="2 3" key="1">
    <citation type="journal article" date="2013" name="ISME J.">
        <title>A metabolic model for members of the genus Tetrasphaera involved in enhanced biological phosphorus removal.</title>
        <authorList>
            <person name="Kristiansen R."/>
            <person name="Nguyen H.T.T."/>
            <person name="Saunders A.M."/>
            <person name="Nielsen J.L."/>
            <person name="Wimmer R."/>
            <person name="Le V.Q."/>
            <person name="McIlroy S.J."/>
            <person name="Petrovski S."/>
            <person name="Seviour R.J."/>
            <person name="Calteau A."/>
            <person name="Nielsen K.L."/>
            <person name="Nielsen P.H."/>
        </authorList>
    </citation>
    <scope>NUCLEOTIDE SEQUENCE [LARGE SCALE GENOMIC DNA]</scope>
    <source>
        <strain evidence="2 3">T1-X7</strain>
    </source>
</reference>
<dbReference type="GO" id="GO:0016758">
    <property type="term" value="F:hexosyltransferase activity"/>
    <property type="evidence" value="ECO:0007669"/>
    <property type="project" value="UniProtKB-ARBA"/>
</dbReference>
<gene>
    <name evidence="2" type="ORF">BN12_600015</name>
</gene>
<dbReference type="GO" id="GO:0017000">
    <property type="term" value="P:antibiotic biosynthetic process"/>
    <property type="evidence" value="ECO:0007669"/>
    <property type="project" value="UniProtKB-ARBA"/>
</dbReference>
<dbReference type="InterPro" id="IPR002213">
    <property type="entry name" value="UDP_glucos_trans"/>
</dbReference>
<dbReference type="OrthoDB" id="3253247at2"/>
<dbReference type="Gene3D" id="3.40.50.2000">
    <property type="entry name" value="Glycogen Phosphorylase B"/>
    <property type="match status" value="2"/>
</dbReference>
<dbReference type="STRING" id="1194083.BN12_600015"/>
<proteinExistence type="predicted"/>
<protein>
    <submittedName>
        <fullName evidence="2">Putative glucosyltransferase</fullName>
    </submittedName>
</protein>
<keyword evidence="3" id="KW-1185">Reference proteome</keyword>
<dbReference type="RefSeq" id="WP_048551808.1">
    <property type="nucleotide sequence ID" value="NZ_HF570958.1"/>
</dbReference>
<dbReference type="CDD" id="cd03784">
    <property type="entry name" value="GT1_Gtf-like"/>
    <property type="match status" value="1"/>
</dbReference>
<dbReference type="InterPro" id="IPR050426">
    <property type="entry name" value="Glycosyltransferase_28"/>
</dbReference>
<dbReference type="Pfam" id="PF06722">
    <property type="entry name" value="EryCIII-like_C"/>
    <property type="match status" value="1"/>
</dbReference>
<dbReference type="SUPFAM" id="SSF53756">
    <property type="entry name" value="UDP-Glycosyltransferase/glycogen phosphorylase"/>
    <property type="match status" value="1"/>
</dbReference>
<sequence length="406" mass="42270">MKVLMLAPGSRGDVAPAAGLGASFVADGHEVIVVAGAEYGELVTEAGCTHAPIDARLTPDLDGNGEGAGVRAHLAALRSYMEAAASAALAAADGAEAVIANTISPYGHDIAEGLGVPSAEALLQPSYPSGAYPPMVASARDLGRIGNRLAGRLAQRVKTPYDPACARVRSELGLPPESRRVAQARRRREGMPVHHGISAVVLPRPSEWPAELTLDGFWWPPARDDWSAPEELRGFLGSGPAPIVVTLGSMPGGPRVADAITEGLRTARVRAVLQGSDLVGVPSRLDAGHAVHAGDVPHEWLFPQCSAVVHHAGAGVSSAALRAGVPSVPLPMHTDQPFWARRLASLSAATAPVPLKKVTADVLADLIRTATTSERLREGAQGLRDALATEDGTLPLRSWLRSLGMR</sequence>
<dbReference type="AlphaFoldDB" id="A0A077M729"/>